<feature type="compositionally biased region" description="Low complexity" evidence="6">
    <location>
        <begin position="802"/>
        <end position="813"/>
    </location>
</feature>
<dbReference type="InterPro" id="IPR036864">
    <property type="entry name" value="Zn2-C6_fun-type_DNA-bd_sf"/>
</dbReference>
<dbReference type="InterPro" id="IPR007219">
    <property type="entry name" value="XnlR_reg_dom"/>
</dbReference>
<feature type="compositionally biased region" description="Low complexity" evidence="6">
    <location>
        <begin position="777"/>
        <end position="795"/>
    </location>
</feature>
<dbReference type="InterPro" id="IPR001138">
    <property type="entry name" value="Zn2Cys6_DnaBD"/>
</dbReference>
<protein>
    <submittedName>
        <fullName evidence="8">Transcriptional regulatory protein</fullName>
    </submittedName>
</protein>
<dbReference type="EMBL" id="JAQQWN010000010">
    <property type="protein sequence ID" value="KAK8062845.1"/>
    <property type="molecule type" value="Genomic_DNA"/>
</dbReference>
<proteinExistence type="predicted"/>
<feature type="coiled-coil region" evidence="5">
    <location>
        <begin position="200"/>
        <end position="227"/>
    </location>
</feature>
<feature type="region of interest" description="Disordered" evidence="6">
    <location>
        <begin position="777"/>
        <end position="822"/>
    </location>
</feature>
<keyword evidence="1" id="KW-0479">Metal-binding</keyword>
<dbReference type="RefSeq" id="XP_066661444.1">
    <property type="nucleotide sequence ID" value="XM_066819256.1"/>
</dbReference>
<dbReference type="Gene3D" id="4.10.240.10">
    <property type="entry name" value="Zn(2)-C6 fungal-type DNA-binding domain"/>
    <property type="match status" value="1"/>
</dbReference>
<dbReference type="SUPFAM" id="SSF57701">
    <property type="entry name" value="Zn2/Cys6 DNA-binding domain"/>
    <property type="match status" value="1"/>
</dbReference>
<keyword evidence="2" id="KW-0805">Transcription regulation</keyword>
<dbReference type="CDD" id="cd12148">
    <property type="entry name" value="fungal_TF_MHR"/>
    <property type="match status" value="1"/>
</dbReference>
<evidence type="ECO:0000313" key="8">
    <source>
        <dbReference type="EMBL" id="KAK8062845.1"/>
    </source>
</evidence>
<evidence type="ECO:0000256" key="2">
    <source>
        <dbReference type="ARBA" id="ARBA00023015"/>
    </source>
</evidence>
<keyword evidence="9" id="KW-1185">Reference proteome</keyword>
<evidence type="ECO:0000256" key="6">
    <source>
        <dbReference type="SAM" id="MobiDB-lite"/>
    </source>
</evidence>
<reference evidence="8 9" key="1">
    <citation type="submission" date="2023-01" db="EMBL/GenBank/DDBJ databases">
        <title>Analysis of 21 Apiospora genomes using comparative genomics revels a genus with tremendous synthesis potential of carbohydrate active enzymes and secondary metabolites.</title>
        <authorList>
            <person name="Sorensen T."/>
        </authorList>
    </citation>
    <scope>NUCLEOTIDE SEQUENCE [LARGE SCALE GENOMIC DNA]</scope>
    <source>
        <strain evidence="8 9">CBS 114990</strain>
    </source>
</reference>
<feature type="region of interest" description="Disordered" evidence="6">
    <location>
        <begin position="242"/>
        <end position="262"/>
    </location>
</feature>
<dbReference type="Pfam" id="PF04082">
    <property type="entry name" value="Fungal_trans"/>
    <property type="match status" value="1"/>
</dbReference>
<evidence type="ECO:0000259" key="7">
    <source>
        <dbReference type="PROSITE" id="PS50048"/>
    </source>
</evidence>
<evidence type="ECO:0000256" key="3">
    <source>
        <dbReference type="ARBA" id="ARBA00023163"/>
    </source>
</evidence>
<dbReference type="Pfam" id="PF00172">
    <property type="entry name" value="Zn_clus"/>
    <property type="match status" value="1"/>
</dbReference>
<keyword evidence="3" id="KW-0804">Transcription</keyword>
<accession>A0ABR1UVB6</accession>
<keyword evidence="4" id="KW-0539">Nucleus</keyword>
<dbReference type="PROSITE" id="PS50048">
    <property type="entry name" value="ZN2_CY6_FUNGAL_2"/>
    <property type="match status" value="1"/>
</dbReference>
<feature type="region of interest" description="Disordered" evidence="6">
    <location>
        <begin position="28"/>
        <end position="104"/>
    </location>
</feature>
<keyword evidence="5" id="KW-0175">Coiled coil</keyword>
<comment type="caution">
    <text evidence="8">The sequence shown here is derived from an EMBL/GenBank/DDBJ whole genome shotgun (WGS) entry which is preliminary data.</text>
</comment>
<evidence type="ECO:0000256" key="4">
    <source>
        <dbReference type="ARBA" id="ARBA00023242"/>
    </source>
</evidence>
<dbReference type="InterPro" id="IPR051127">
    <property type="entry name" value="Fungal_SecMet_Regulators"/>
</dbReference>
<dbReference type="GeneID" id="92052316"/>
<feature type="region of interest" description="Disordered" evidence="6">
    <location>
        <begin position="296"/>
        <end position="333"/>
    </location>
</feature>
<name>A0ABR1UVB6_9PEZI</name>
<feature type="compositionally biased region" description="Polar residues" evidence="6">
    <location>
        <begin position="44"/>
        <end position="72"/>
    </location>
</feature>
<evidence type="ECO:0000313" key="9">
    <source>
        <dbReference type="Proteomes" id="UP001433268"/>
    </source>
</evidence>
<feature type="compositionally biased region" description="Low complexity" evidence="6">
    <location>
        <begin position="28"/>
        <end position="43"/>
    </location>
</feature>
<dbReference type="CDD" id="cd00067">
    <property type="entry name" value="GAL4"/>
    <property type="match status" value="1"/>
</dbReference>
<feature type="region of interest" description="Disordered" evidence="6">
    <location>
        <begin position="841"/>
        <end position="867"/>
    </location>
</feature>
<dbReference type="SMART" id="SM00906">
    <property type="entry name" value="Fungal_trans"/>
    <property type="match status" value="1"/>
</dbReference>
<dbReference type="PANTHER" id="PTHR47424">
    <property type="entry name" value="REGULATORY PROTEIN GAL4"/>
    <property type="match status" value="1"/>
</dbReference>
<organism evidence="8 9">
    <name type="scientific">Apiospora hydei</name>
    <dbReference type="NCBI Taxonomy" id="1337664"/>
    <lineage>
        <taxon>Eukaryota</taxon>
        <taxon>Fungi</taxon>
        <taxon>Dikarya</taxon>
        <taxon>Ascomycota</taxon>
        <taxon>Pezizomycotina</taxon>
        <taxon>Sordariomycetes</taxon>
        <taxon>Xylariomycetidae</taxon>
        <taxon>Amphisphaeriales</taxon>
        <taxon>Apiosporaceae</taxon>
        <taxon>Apiospora</taxon>
    </lineage>
</organism>
<evidence type="ECO:0000256" key="1">
    <source>
        <dbReference type="ARBA" id="ARBA00022723"/>
    </source>
</evidence>
<gene>
    <name evidence="8" type="ORF">PG997_014942</name>
</gene>
<feature type="compositionally biased region" description="Low complexity" evidence="6">
    <location>
        <begin position="244"/>
        <end position="259"/>
    </location>
</feature>
<feature type="domain" description="Zn(2)-C6 fungal-type" evidence="7">
    <location>
        <begin position="156"/>
        <end position="185"/>
    </location>
</feature>
<dbReference type="PANTHER" id="PTHR47424:SF5">
    <property type="entry name" value="ZN(II)2CYS6 TRANSCRIPTION FACTOR (EUROFUNG)"/>
    <property type="match status" value="1"/>
</dbReference>
<evidence type="ECO:0000256" key="5">
    <source>
        <dbReference type="SAM" id="Coils"/>
    </source>
</evidence>
<sequence>MDQLENQVSDLRYLTQNGITPLAETQASFSPSALGSPSSVVAGNNSALSHRAASTSMGHTDLANQAPSSAVGGNSGHGGTKRKSIEDSPGSGNGNSSSKQQRSKRNRYISIAWYVMPSSRRAPVFHHMRSPHLSLYPLQPVCRKEQFRQLVLQFAAPNECKRRKIKCNGETPCQRCGNLNLQCLYAPNCCSTNFKDSDEYKDMANTVTRLQEQVETLFNNMNSLRSETLRLAPINDRVLPIPPSLSAGTPSASSPSAQSLTRADLSQLRDAGFRGPTSANFNLDIARTTLHKLGYSNMDGSTDGGHTVPEDTPVDSPAAPAPRTMESQSNSSRQLDPLWEYDQDEMIRLCRVHEEEIGIMYPVIQIESVINHVKFICSWKDAVKKSFGQPTQVQGENIVDTKSLLLKIVLCIGLVIEAHGTSERATRLFESMRSRLERMLITDPSDVANLPILALCAGYRFLTNDEILSWRIIGQVARHCIELGLHRRETIMRIKDDTERRDAIHTFWTAYILDRRWSFGTGLPYVLQDGDIDSQLPGPDEHPFLHAMISYSRLGAKVWEYVRHFDRPVDLRPAELEHLDAKIKQWYTNAPADAQLELPDWESMPRHFVPATAPERGYDLQRQQIWTYLRLNQMRLWLYTPVLHTHSSIIENMTLAERAVRLAKNCIIYLTNLHNTTSLYRRSQVFYHQFLSSAIAVLFLASCHAPLNFSSGCRDEFYMALELVKDLSSKSDVSRRLWRTIASLKEVAPRLGLAQDEDPHSSAALTMAGLATGQHIAAAPAQSPHRAAAQQSYPRAAPPPSQQQQAPTATTSPAVPPNGWHLSNEMSKIFEGYMGMNGFDERATSTGPTAEDEGPPSTPFGVGGVDKPGSVYQHFRDMF</sequence>
<dbReference type="Proteomes" id="UP001433268">
    <property type="component" value="Unassembled WGS sequence"/>
</dbReference>